<feature type="region of interest" description="Disordered" evidence="1">
    <location>
        <begin position="169"/>
        <end position="208"/>
    </location>
</feature>
<dbReference type="OrthoDB" id="1746542at2759"/>
<feature type="compositionally biased region" description="Basic and acidic residues" evidence="1">
    <location>
        <begin position="182"/>
        <end position="194"/>
    </location>
</feature>
<sequence>MEDEFGSGSVSDLSFAIPRSESKLMAGEKRSGGEFGEKAELARKRVKVRVFDSFLCSERDTLECGSTTGPLEEKDPMILWKEMKQNGFLSSSHAGIPTPKPHGRKSKNDGLKKKMELAKREQVDRFAKIAAPSELLTDLNPGIINHVRNSKQVHSIIEALVKSEKLKNHKAGSKQGILTKSGTKEISDRKKDLENANWIRSEPTQSFT</sequence>
<dbReference type="AlphaFoldDB" id="A0A5J5AUL0"/>
<gene>
    <name evidence="2" type="ORF">F0562_031491</name>
</gene>
<evidence type="ECO:0000313" key="2">
    <source>
        <dbReference type="EMBL" id="KAA8533974.1"/>
    </source>
</evidence>
<dbReference type="Proteomes" id="UP000325577">
    <property type="component" value="Linkage Group LG18"/>
</dbReference>
<accession>A0A5J5AUL0</accession>
<protein>
    <submittedName>
        <fullName evidence="2">Uncharacterized protein</fullName>
    </submittedName>
</protein>
<name>A0A5J5AUL0_9ASTE</name>
<dbReference type="EMBL" id="CM018041">
    <property type="protein sequence ID" value="KAA8533974.1"/>
    <property type="molecule type" value="Genomic_DNA"/>
</dbReference>
<evidence type="ECO:0000313" key="3">
    <source>
        <dbReference type="Proteomes" id="UP000325577"/>
    </source>
</evidence>
<keyword evidence="3" id="KW-1185">Reference proteome</keyword>
<proteinExistence type="predicted"/>
<dbReference type="PANTHER" id="PTHR33924:SF5">
    <property type="entry name" value="CATION-TRANSPORTING ATPASE"/>
    <property type="match status" value="1"/>
</dbReference>
<organism evidence="2 3">
    <name type="scientific">Nyssa sinensis</name>
    <dbReference type="NCBI Taxonomy" id="561372"/>
    <lineage>
        <taxon>Eukaryota</taxon>
        <taxon>Viridiplantae</taxon>
        <taxon>Streptophyta</taxon>
        <taxon>Embryophyta</taxon>
        <taxon>Tracheophyta</taxon>
        <taxon>Spermatophyta</taxon>
        <taxon>Magnoliopsida</taxon>
        <taxon>eudicotyledons</taxon>
        <taxon>Gunneridae</taxon>
        <taxon>Pentapetalae</taxon>
        <taxon>asterids</taxon>
        <taxon>Cornales</taxon>
        <taxon>Nyssaceae</taxon>
        <taxon>Nyssa</taxon>
    </lineage>
</organism>
<evidence type="ECO:0000256" key="1">
    <source>
        <dbReference type="SAM" id="MobiDB-lite"/>
    </source>
</evidence>
<dbReference type="PANTHER" id="PTHR33924">
    <property type="entry name" value="CATION-TRANSPORTING ATPASE"/>
    <property type="match status" value="1"/>
</dbReference>
<reference evidence="2 3" key="1">
    <citation type="submission" date="2019-09" db="EMBL/GenBank/DDBJ databases">
        <title>A chromosome-level genome assembly of the Chinese tupelo Nyssa sinensis.</title>
        <authorList>
            <person name="Yang X."/>
            <person name="Kang M."/>
            <person name="Yang Y."/>
            <person name="Xiong H."/>
            <person name="Wang M."/>
            <person name="Zhang Z."/>
            <person name="Wang Z."/>
            <person name="Wu H."/>
            <person name="Ma T."/>
            <person name="Liu J."/>
            <person name="Xi Z."/>
        </authorList>
    </citation>
    <scope>NUCLEOTIDE SEQUENCE [LARGE SCALE GENOMIC DNA]</scope>
    <source>
        <strain evidence="2">J267</strain>
        <tissue evidence="2">Leaf</tissue>
    </source>
</reference>